<feature type="transmembrane region" description="Helical" evidence="1">
    <location>
        <begin position="45"/>
        <end position="68"/>
    </location>
</feature>
<organism evidence="2 3">
    <name type="scientific">Apiospora arundinis</name>
    <dbReference type="NCBI Taxonomy" id="335852"/>
    <lineage>
        <taxon>Eukaryota</taxon>
        <taxon>Fungi</taxon>
        <taxon>Dikarya</taxon>
        <taxon>Ascomycota</taxon>
        <taxon>Pezizomycotina</taxon>
        <taxon>Sordariomycetes</taxon>
        <taxon>Xylariomycetidae</taxon>
        <taxon>Amphisphaeriales</taxon>
        <taxon>Apiosporaceae</taxon>
        <taxon>Apiospora</taxon>
    </lineage>
</organism>
<evidence type="ECO:0000313" key="2">
    <source>
        <dbReference type="EMBL" id="KAK8863171.1"/>
    </source>
</evidence>
<dbReference type="Gene3D" id="3.40.50.300">
    <property type="entry name" value="P-loop containing nucleotide triphosphate hydrolases"/>
    <property type="match status" value="1"/>
</dbReference>
<dbReference type="PROSITE" id="PS51257">
    <property type="entry name" value="PROKAR_LIPOPROTEIN"/>
    <property type="match status" value="1"/>
</dbReference>
<accession>A0ABR2IHV6</accession>
<dbReference type="EMBL" id="JAPCWZ010000005">
    <property type="protein sequence ID" value="KAK8863171.1"/>
    <property type="molecule type" value="Genomic_DNA"/>
</dbReference>
<keyword evidence="1" id="KW-0472">Membrane</keyword>
<keyword evidence="3" id="KW-1185">Reference proteome</keyword>
<name>A0ABR2IHV6_9PEZI</name>
<sequence length="378" mass="42483">MEDLLRGPGPAFAFVPTTGLASVGCLAWLAYHPPLQSLRARWEHILLFLIGCVSVFAFLLVGCVLFVWARQGDPVWVRRLWKWDVLGIILIDSLYVIRAPLSEQFKKHVPATANLKKLTDRLWFALCFTLFVLLFLILSLVSGDWTQLVAVCSHCVGTAVWCWSLGRGSFALAQLMGTVLLRLEHNFWFLLLFFCSLVIVVAIEQWESAHDGSLQEVGTSYKVVMIGGRCVGKSIAIQHAKDPNFIAYNSSSSYSPTIESTHWVACNSDLLHVTDTGDCEEDNVSLSGFDGGIVVIDVRQRSSLTHIIKWAANRRLDSKPVLLLAMGKRTVSGSEVTKREVANFARKQKWKYMEEKKDGKAPFDCLARMIRDSRRFEI</sequence>
<comment type="caution">
    <text evidence="2">The sequence shown here is derived from an EMBL/GenBank/DDBJ whole genome shotgun (WGS) entry which is preliminary data.</text>
</comment>
<feature type="transmembrane region" description="Helical" evidence="1">
    <location>
        <begin position="187"/>
        <end position="206"/>
    </location>
</feature>
<dbReference type="SMART" id="SM00175">
    <property type="entry name" value="RAB"/>
    <property type="match status" value="1"/>
</dbReference>
<dbReference type="Proteomes" id="UP001390339">
    <property type="component" value="Unassembled WGS sequence"/>
</dbReference>
<keyword evidence="1" id="KW-1133">Transmembrane helix</keyword>
<evidence type="ECO:0000256" key="1">
    <source>
        <dbReference type="SAM" id="Phobius"/>
    </source>
</evidence>
<feature type="transmembrane region" description="Helical" evidence="1">
    <location>
        <begin position="80"/>
        <end position="101"/>
    </location>
</feature>
<feature type="transmembrane region" description="Helical" evidence="1">
    <location>
        <begin position="122"/>
        <end position="141"/>
    </location>
</feature>
<protein>
    <submittedName>
        <fullName evidence="2">Uncharacterized protein</fullName>
    </submittedName>
</protein>
<dbReference type="SMART" id="SM00173">
    <property type="entry name" value="RAS"/>
    <property type="match status" value="1"/>
</dbReference>
<keyword evidence="1" id="KW-0812">Transmembrane</keyword>
<feature type="transmembrane region" description="Helical" evidence="1">
    <location>
        <begin position="147"/>
        <end position="166"/>
    </location>
</feature>
<evidence type="ECO:0000313" key="3">
    <source>
        <dbReference type="Proteomes" id="UP001390339"/>
    </source>
</evidence>
<proteinExistence type="predicted"/>
<feature type="transmembrane region" description="Helical" evidence="1">
    <location>
        <begin position="12"/>
        <end position="33"/>
    </location>
</feature>
<dbReference type="InterPro" id="IPR027417">
    <property type="entry name" value="P-loop_NTPase"/>
</dbReference>
<gene>
    <name evidence="2" type="ORF">PGQ11_009406</name>
</gene>
<dbReference type="SUPFAM" id="SSF52540">
    <property type="entry name" value="P-loop containing nucleoside triphosphate hydrolases"/>
    <property type="match status" value="1"/>
</dbReference>
<reference evidence="2 3" key="1">
    <citation type="journal article" date="2024" name="IMA Fungus">
        <title>Apiospora arundinis, a panoply of carbohydrate-active enzymes and secondary metabolites.</title>
        <authorList>
            <person name="Sorensen T."/>
            <person name="Petersen C."/>
            <person name="Muurmann A.T."/>
            <person name="Christiansen J.V."/>
            <person name="Brundto M.L."/>
            <person name="Overgaard C.K."/>
            <person name="Boysen A.T."/>
            <person name="Wollenberg R.D."/>
            <person name="Larsen T.O."/>
            <person name="Sorensen J.L."/>
            <person name="Nielsen K.L."/>
            <person name="Sondergaard T.E."/>
        </authorList>
    </citation>
    <scope>NUCLEOTIDE SEQUENCE [LARGE SCALE GENOMIC DNA]</scope>
    <source>
        <strain evidence="2 3">AAU 773</strain>
    </source>
</reference>
<dbReference type="Pfam" id="PF00071">
    <property type="entry name" value="Ras"/>
    <property type="match status" value="1"/>
</dbReference>
<dbReference type="InterPro" id="IPR001806">
    <property type="entry name" value="Small_GTPase"/>
</dbReference>